<dbReference type="InterPro" id="IPR004839">
    <property type="entry name" value="Aminotransferase_I/II_large"/>
</dbReference>
<evidence type="ECO:0000256" key="5">
    <source>
        <dbReference type="ARBA" id="ARBA00022898"/>
    </source>
</evidence>
<keyword evidence="5" id="KW-0663">Pyridoxal phosphate</keyword>
<accession>A0A918N7W8</accession>
<proteinExistence type="inferred from homology"/>
<feature type="domain" description="Aminotransferase class I/classII large" evidence="7">
    <location>
        <begin position="31"/>
        <end position="379"/>
    </location>
</feature>
<evidence type="ECO:0000259" key="7">
    <source>
        <dbReference type="Pfam" id="PF00155"/>
    </source>
</evidence>
<evidence type="ECO:0000256" key="3">
    <source>
        <dbReference type="ARBA" id="ARBA00022576"/>
    </source>
</evidence>
<dbReference type="InterPro" id="IPR050596">
    <property type="entry name" value="AspAT/PAT-like"/>
</dbReference>
<comment type="similarity">
    <text evidence="2 6">Belongs to the class-I pyridoxal-phosphate-dependent aminotransferase family.</text>
</comment>
<name>A0A918N7W8_9GAMM</name>
<keyword evidence="9" id="KW-1185">Reference proteome</keyword>
<dbReference type="AlphaFoldDB" id="A0A918N7W8"/>
<evidence type="ECO:0000256" key="1">
    <source>
        <dbReference type="ARBA" id="ARBA00001933"/>
    </source>
</evidence>
<dbReference type="Gene3D" id="3.40.640.10">
    <property type="entry name" value="Type I PLP-dependent aspartate aminotransferase-like (Major domain)"/>
    <property type="match status" value="1"/>
</dbReference>
<keyword evidence="4 6" id="KW-0808">Transferase</keyword>
<dbReference type="InterPro" id="IPR015421">
    <property type="entry name" value="PyrdxlP-dep_Trfase_major"/>
</dbReference>
<evidence type="ECO:0000313" key="9">
    <source>
        <dbReference type="Proteomes" id="UP000626148"/>
    </source>
</evidence>
<dbReference type="PANTHER" id="PTHR46383:SF2">
    <property type="entry name" value="AMINOTRANSFERASE"/>
    <property type="match status" value="1"/>
</dbReference>
<evidence type="ECO:0000256" key="2">
    <source>
        <dbReference type="ARBA" id="ARBA00007441"/>
    </source>
</evidence>
<gene>
    <name evidence="8" type="ORF">GCM10007392_10970</name>
</gene>
<dbReference type="CDD" id="cd00609">
    <property type="entry name" value="AAT_like"/>
    <property type="match status" value="1"/>
</dbReference>
<keyword evidence="3 6" id="KW-0032">Aminotransferase</keyword>
<protein>
    <recommendedName>
        <fullName evidence="6">Aminotransferase</fullName>
        <ecNumber evidence="6">2.6.1.-</ecNumber>
    </recommendedName>
</protein>
<dbReference type="GO" id="GO:0008483">
    <property type="term" value="F:transaminase activity"/>
    <property type="evidence" value="ECO:0007669"/>
    <property type="project" value="UniProtKB-KW"/>
</dbReference>
<evidence type="ECO:0000256" key="4">
    <source>
        <dbReference type="ARBA" id="ARBA00022679"/>
    </source>
</evidence>
<comment type="caution">
    <text evidence="8">The sequence shown here is derived from an EMBL/GenBank/DDBJ whole genome shotgun (WGS) entry which is preliminary data.</text>
</comment>
<dbReference type="InterPro" id="IPR004838">
    <property type="entry name" value="NHTrfase_class1_PyrdxlP-BS"/>
</dbReference>
<dbReference type="InterPro" id="IPR015424">
    <property type="entry name" value="PyrdxlP-dep_Trfase"/>
</dbReference>
<dbReference type="EMBL" id="BMXR01000002">
    <property type="protein sequence ID" value="GGX45741.1"/>
    <property type="molecule type" value="Genomic_DNA"/>
</dbReference>
<comment type="cofactor">
    <cofactor evidence="1 6">
        <name>pyridoxal 5'-phosphate</name>
        <dbReference type="ChEBI" id="CHEBI:597326"/>
    </cofactor>
</comment>
<dbReference type="EC" id="2.6.1.-" evidence="6"/>
<evidence type="ECO:0000256" key="6">
    <source>
        <dbReference type="RuleBase" id="RU000481"/>
    </source>
</evidence>
<reference evidence="8" key="2">
    <citation type="submission" date="2020-09" db="EMBL/GenBank/DDBJ databases">
        <authorList>
            <person name="Sun Q."/>
            <person name="Kim S."/>
        </authorList>
    </citation>
    <scope>NUCLEOTIDE SEQUENCE</scope>
    <source>
        <strain evidence="8">KCTC 22169</strain>
    </source>
</reference>
<dbReference type="Proteomes" id="UP000626148">
    <property type="component" value="Unassembled WGS sequence"/>
</dbReference>
<dbReference type="PANTHER" id="PTHR46383">
    <property type="entry name" value="ASPARTATE AMINOTRANSFERASE"/>
    <property type="match status" value="1"/>
</dbReference>
<sequence>MKLAARTQRIQPFHVMEILARAKALEAEGRSVIGLYVGEPDFGTPDAIVRAGQRALGDGHTGYTAATGIPALREAIADRYRRWHGLDLAPDRIVVTPGGSSALLLAFAATIDPGRQVLLPEPGYPCNRNFLEVINGVPVSVPLADDGLRLSQTALEAAYSDAAQGVLLASPCNPTGQVLTAEEWQQASNFCRRHDLALFADEIYHGLTFTEALPPSALEIDDGAWVTQSFSKFYGMTGWRLGWLVVPEGAQTAIARLAQNLYLSAPAVAQVAALKAFEPSVETECFARRDILRQRRDFLAPELELLGLPLLARPDGAFYLYADVSGVCDDAALWCQALLEETGVAVTPGIDFGGATEHTAVRFAYTADIPVLAEAVERIGDFLAKYPYLRQS</sequence>
<dbReference type="GO" id="GO:0006520">
    <property type="term" value="P:amino acid metabolic process"/>
    <property type="evidence" value="ECO:0007669"/>
    <property type="project" value="InterPro"/>
</dbReference>
<evidence type="ECO:0000313" key="8">
    <source>
        <dbReference type="EMBL" id="GGX45741.1"/>
    </source>
</evidence>
<dbReference type="SUPFAM" id="SSF53383">
    <property type="entry name" value="PLP-dependent transferases"/>
    <property type="match status" value="1"/>
</dbReference>
<dbReference type="Pfam" id="PF00155">
    <property type="entry name" value="Aminotran_1_2"/>
    <property type="match status" value="1"/>
</dbReference>
<organism evidence="8 9">
    <name type="scientific">Saccharospirillum salsuginis</name>
    <dbReference type="NCBI Taxonomy" id="418750"/>
    <lineage>
        <taxon>Bacteria</taxon>
        <taxon>Pseudomonadati</taxon>
        <taxon>Pseudomonadota</taxon>
        <taxon>Gammaproteobacteria</taxon>
        <taxon>Oceanospirillales</taxon>
        <taxon>Saccharospirillaceae</taxon>
        <taxon>Saccharospirillum</taxon>
    </lineage>
</organism>
<dbReference type="GO" id="GO:0030170">
    <property type="term" value="F:pyridoxal phosphate binding"/>
    <property type="evidence" value="ECO:0007669"/>
    <property type="project" value="InterPro"/>
</dbReference>
<reference evidence="8" key="1">
    <citation type="journal article" date="2014" name="Int. J. Syst. Evol. Microbiol.">
        <title>Complete genome sequence of Corynebacterium casei LMG S-19264T (=DSM 44701T), isolated from a smear-ripened cheese.</title>
        <authorList>
            <consortium name="US DOE Joint Genome Institute (JGI-PGF)"/>
            <person name="Walter F."/>
            <person name="Albersmeier A."/>
            <person name="Kalinowski J."/>
            <person name="Ruckert C."/>
        </authorList>
    </citation>
    <scope>NUCLEOTIDE SEQUENCE</scope>
    <source>
        <strain evidence="8">KCTC 22169</strain>
    </source>
</reference>
<dbReference type="RefSeq" id="WP_189607479.1">
    <property type="nucleotide sequence ID" value="NZ_BMXR01000002.1"/>
</dbReference>
<dbReference type="PROSITE" id="PS00105">
    <property type="entry name" value="AA_TRANSFER_CLASS_1"/>
    <property type="match status" value="1"/>
</dbReference>